<accession>A0ABQ5E9A4</accession>
<gene>
    <name evidence="1" type="ORF">Tco_0956165</name>
</gene>
<reference evidence="1" key="2">
    <citation type="submission" date="2022-01" db="EMBL/GenBank/DDBJ databases">
        <authorList>
            <person name="Yamashiro T."/>
            <person name="Shiraishi A."/>
            <person name="Satake H."/>
            <person name="Nakayama K."/>
        </authorList>
    </citation>
    <scope>NUCLEOTIDE SEQUENCE</scope>
</reference>
<evidence type="ECO:0000313" key="1">
    <source>
        <dbReference type="EMBL" id="GJT47450.1"/>
    </source>
</evidence>
<reference evidence="1" key="1">
    <citation type="journal article" date="2022" name="Int. J. Mol. Sci.">
        <title>Draft Genome of Tanacetum Coccineum: Genomic Comparison of Closely Related Tanacetum-Family Plants.</title>
        <authorList>
            <person name="Yamashiro T."/>
            <person name="Shiraishi A."/>
            <person name="Nakayama K."/>
            <person name="Satake H."/>
        </authorList>
    </citation>
    <scope>NUCLEOTIDE SEQUENCE</scope>
</reference>
<proteinExistence type="predicted"/>
<evidence type="ECO:0000313" key="2">
    <source>
        <dbReference type="Proteomes" id="UP001151760"/>
    </source>
</evidence>
<dbReference type="Proteomes" id="UP001151760">
    <property type="component" value="Unassembled WGS sequence"/>
</dbReference>
<keyword evidence="2" id="KW-1185">Reference proteome</keyword>
<name>A0ABQ5E9A4_9ASTR</name>
<comment type="caution">
    <text evidence="1">The sequence shown here is derived from an EMBL/GenBank/DDBJ whole genome shotgun (WGS) entry which is preliminary data.</text>
</comment>
<protein>
    <submittedName>
        <fullName evidence="1">Uncharacterized protein</fullName>
    </submittedName>
</protein>
<sequence>MIPCSRKCNAFDYIDPEIYNQWYRTQLFELFLHLNPTERDEYTEQLRVQERFDLLETEYHVYQAEMETRLNDAEASARILLFKIVYASR</sequence>
<dbReference type="EMBL" id="BQNB010016068">
    <property type="protein sequence ID" value="GJT47450.1"/>
    <property type="molecule type" value="Genomic_DNA"/>
</dbReference>
<organism evidence="1 2">
    <name type="scientific">Tanacetum coccineum</name>
    <dbReference type="NCBI Taxonomy" id="301880"/>
    <lineage>
        <taxon>Eukaryota</taxon>
        <taxon>Viridiplantae</taxon>
        <taxon>Streptophyta</taxon>
        <taxon>Embryophyta</taxon>
        <taxon>Tracheophyta</taxon>
        <taxon>Spermatophyta</taxon>
        <taxon>Magnoliopsida</taxon>
        <taxon>eudicotyledons</taxon>
        <taxon>Gunneridae</taxon>
        <taxon>Pentapetalae</taxon>
        <taxon>asterids</taxon>
        <taxon>campanulids</taxon>
        <taxon>Asterales</taxon>
        <taxon>Asteraceae</taxon>
        <taxon>Asteroideae</taxon>
        <taxon>Anthemideae</taxon>
        <taxon>Anthemidinae</taxon>
        <taxon>Tanacetum</taxon>
    </lineage>
</organism>